<evidence type="ECO:0000313" key="1">
    <source>
        <dbReference type="EMBL" id="SDK03136.1"/>
    </source>
</evidence>
<gene>
    <name evidence="1" type="ORF">SAMN04488098_101023</name>
</gene>
<name>A0A1G8YK61_9LACT</name>
<reference evidence="2" key="1">
    <citation type="submission" date="2016-10" db="EMBL/GenBank/DDBJ databases">
        <authorList>
            <person name="Varghese N."/>
            <person name="Submissions S."/>
        </authorList>
    </citation>
    <scope>NUCLEOTIDE SEQUENCE [LARGE SCALE GENOMIC DNA]</scope>
    <source>
        <strain evidence="2">DSM 19181</strain>
    </source>
</reference>
<organism evidence="1 2">
    <name type="scientific">Alkalibacterium thalassium</name>
    <dbReference type="NCBI Taxonomy" id="426701"/>
    <lineage>
        <taxon>Bacteria</taxon>
        <taxon>Bacillati</taxon>
        <taxon>Bacillota</taxon>
        <taxon>Bacilli</taxon>
        <taxon>Lactobacillales</taxon>
        <taxon>Carnobacteriaceae</taxon>
        <taxon>Alkalibacterium</taxon>
    </lineage>
</organism>
<dbReference type="AlphaFoldDB" id="A0A1G8YK61"/>
<accession>A0A1G8YK61</accession>
<dbReference type="Proteomes" id="UP000199433">
    <property type="component" value="Unassembled WGS sequence"/>
</dbReference>
<sequence length="148" mass="17784">MEQQVYTTYWQNRLSNVKKEHGSYENEEEAIKGIKAWWELHKEAYPHAEYKRTNSGALEIIYNDDNHFYRIEKRSIEGNLPSRKYKLRKPGEVEALRSKHSLHEEAYLFEELAEPYQDRLVQAMADSMKLRNYVYDSEGRPIRKLNEK</sequence>
<protein>
    <submittedName>
        <fullName evidence="1">Uncharacterized protein</fullName>
    </submittedName>
</protein>
<dbReference type="RefSeq" id="WP_091265757.1">
    <property type="nucleotide sequence ID" value="NZ_FNFK01000010.1"/>
</dbReference>
<dbReference type="OrthoDB" id="2166202at2"/>
<dbReference type="EMBL" id="FNFK01000010">
    <property type="protein sequence ID" value="SDK03136.1"/>
    <property type="molecule type" value="Genomic_DNA"/>
</dbReference>
<evidence type="ECO:0000313" key="2">
    <source>
        <dbReference type="Proteomes" id="UP000199433"/>
    </source>
</evidence>
<dbReference type="STRING" id="426701.SAMN04488098_101023"/>
<keyword evidence="2" id="KW-1185">Reference proteome</keyword>
<proteinExistence type="predicted"/>